<keyword evidence="1" id="KW-0812">Transmembrane</keyword>
<reference evidence="2 3" key="1">
    <citation type="submission" date="2018-09" db="EMBL/GenBank/DDBJ databases">
        <title>YIM 75000 draft genome.</title>
        <authorList>
            <person name="Tang S."/>
            <person name="Feng Y."/>
        </authorList>
    </citation>
    <scope>NUCLEOTIDE SEQUENCE [LARGE SCALE GENOMIC DNA]</scope>
    <source>
        <strain evidence="2 3">YIM 75000</strain>
    </source>
</reference>
<dbReference type="EMBL" id="QZEZ01000006">
    <property type="protein sequence ID" value="RJK94773.1"/>
    <property type="molecule type" value="Genomic_DNA"/>
</dbReference>
<dbReference type="RefSeq" id="WP_119950955.1">
    <property type="nucleotide sequence ID" value="NZ_QZEZ01000006.1"/>
</dbReference>
<accession>A0A3A3YXU1</accession>
<keyword evidence="1" id="KW-0472">Membrane</keyword>
<keyword evidence="1" id="KW-1133">Transmembrane helix</keyword>
<evidence type="ECO:0000313" key="3">
    <source>
        <dbReference type="Proteomes" id="UP000265614"/>
    </source>
</evidence>
<keyword evidence="3" id="KW-1185">Reference proteome</keyword>
<gene>
    <name evidence="2" type="ORF">D5H78_13150</name>
</gene>
<evidence type="ECO:0000313" key="2">
    <source>
        <dbReference type="EMBL" id="RJK94773.1"/>
    </source>
</evidence>
<dbReference type="Proteomes" id="UP000265614">
    <property type="component" value="Unassembled WGS sequence"/>
</dbReference>
<organism evidence="2 3">
    <name type="scientific">Vallicoccus soli</name>
    <dbReference type="NCBI Taxonomy" id="2339232"/>
    <lineage>
        <taxon>Bacteria</taxon>
        <taxon>Bacillati</taxon>
        <taxon>Actinomycetota</taxon>
        <taxon>Actinomycetes</taxon>
        <taxon>Motilibacterales</taxon>
        <taxon>Vallicoccaceae</taxon>
        <taxon>Vallicoccus</taxon>
    </lineage>
</organism>
<proteinExistence type="predicted"/>
<name>A0A3A3YXU1_9ACTN</name>
<feature type="transmembrane region" description="Helical" evidence="1">
    <location>
        <begin position="101"/>
        <end position="121"/>
    </location>
</feature>
<feature type="transmembrane region" description="Helical" evidence="1">
    <location>
        <begin position="6"/>
        <end position="24"/>
    </location>
</feature>
<protein>
    <submittedName>
        <fullName evidence="2">Uncharacterized protein</fullName>
    </submittedName>
</protein>
<comment type="caution">
    <text evidence="2">The sequence shown here is derived from an EMBL/GenBank/DDBJ whole genome shotgun (WGS) entry which is preliminary data.</text>
</comment>
<sequence>MGTGVGIVLLVAIGVGFPLLALHVGRRFPLPGAPAAPDDEWALARRLRLSWQDEDAVARALGRGERSADARLRPAVVAIGRHRLQQRRRERASALRFARRWRYPVAAAAVVGAALVVRGPAPSYLDLGSLAPGLLNGVGLALLGRLQRRRLERAVRLNQDSASP</sequence>
<evidence type="ECO:0000256" key="1">
    <source>
        <dbReference type="SAM" id="Phobius"/>
    </source>
</evidence>
<feature type="transmembrane region" description="Helical" evidence="1">
    <location>
        <begin position="127"/>
        <end position="146"/>
    </location>
</feature>
<dbReference type="AlphaFoldDB" id="A0A3A3YXU1"/>